<dbReference type="Pfam" id="PF17932">
    <property type="entry name" value="TetR_C_24"/>
    <property type="match status" value="1"/>
</dbReference>
<dbReference type="RefSeq" id="WP_380790660.1">
    <property type="nucleotide sequence ID" value="NZ_JBHTKR010000003.1"/>
</dbReference>
<keyword evidence="5" id="KW-1185">Reference proteome</keyword>
<feature type="domain" description="HTH tetR-type" evidence="3">
    <location>
        <begin position="12"/>
        <end position="72"/>
    </location>
</feature>
<proteinExistence type="predicted"/>
<gene>
    <name evidence="4" type="ORF">ACFQ3C_08800</name>
</gene>
<reference evidence="5" key="1">
    <citation type="journal article" date="2019" name="Int. J. Syst. Evol. Microbiol.">
        <title>The Global Catalogue of Microorganisms (GCM) 10K type strain sequencing project: providing services to taxonomists for standard genome sequencing and annotation.</title>
        <authorList>
            <consortium name="The Broad Institute Genomics Platform"/>
            <consortium name="The Broad Institute Genome Sequencing Center for Infectious Disease"/>
            <person name="Wu L."/>
            <person name="Ma J."/>
        </authorList>
    </citation>
    <scope>NUCLEOTIDE SEQUENCE [LARGE SCALE GENOMIC DNA]</scope>
    <source>
        <strain evidence="5">CCUG 55328</strain>
    </source>
</reference>
<evidence type="ECO:0000313" key="5">
    <source>
        <dbReference type="Proteomes" id="UP001597151"/>
    </source>
</evidence>
<dbReference type="Proteomes" id="UP001597151">
    <property type="component" value="Unassembled WGS sequence"/>
</dbReference>
<comment type="caution">
    <text evidence="4">The sequence shown here is derived from an EMBL/GenBank/DDBJ whole genome shotgun (WGS) entry which is preliminary data.</text>
</comment>
<evidence type="ECO:0000259" key="3">
    <source>
        <dbReference type="PROSITE" id="PS50977"/>
    </source>
</evidence>
<evidence type="ECO:0000256" key="2">
    <source>
        <dbReference type="PROSITE-ProRule" id="PRU00335"/>
    </source>
</evidence>
<dbReference type="InterPro" id="IPR041490">
    <property type="entry name" value="KstR2_TetR_C"/>
</dbReference>
<dbReference type="InterPro" id="IPR036271">
    <property type="entry name" value="Tet_transcr_reg_TetR-rel_C_sf"/>
</dbReference>
<dbReference type="Pfam" id="PF00440">
    <property type="entry name" value="TetR_N"/>
    <property type="match status" value="1"/>
</dbReference>
<protein>
    <submittedName>
        <fullName evidence="4">TetR/AcrR family transcriptional regulator</fullName>
    </submittedName>
</protein>
<dbReference type="PANTHER" id="PTHR30055">
    <property type="entry name" value="HTH-TYPE TRANSCRIPTIONAL REGULATOR RUTR"/>
    <property type="match status" value="1"/>
</dbReference>
<dbReference type="SUPFAM" id="SSF48498">
    <property type="entry name" value="Tetracyclin repressor-like, C-terminal domain"/>
    <property type="match status" value="1"/>
</dbReference>
<dbReference type="PROSITE" id="PS50977">
    <property type="entry name" value="HTH_TETR_2"/>
    <property type="match status" value="1"/>
</dbReference>
<dbReference type="PRINTS" id="PR00455">
    <property type="entry name" value="HTHTETR"/>
</dbReference>
<dbReference type="InterPro" id="IPR050109">
    <property type="entry name" value="HTH-type_TetR-like_transc_reg"/>
</dbReference>
<sequence length="202" mass="22375">MTEPETENTSPGNRREELLDRAGELMAAKGYDGTSMRDIASAVGMLPGSLYYHFASKEALFLALHQRVVALMEARVSAALKTAEEHGVGPWDKLEAAATAHLEGLIETGNLVAIVSPEFLGEREGISSQIRSERRRYEQTFRDLFSALTLPEDVDRTLLRLHLFGALNWAPIWFDTARGHDARTVARQIMGVFRTAYEGKGA</sequence>
<dbReference type="EMBL" id="JBHTKR010000003">
    <property type="protein sequence ID" value="MFD1194766.1"/>
    <property type="molecule type" value="Genomic_DNA"/>
</dbReference>
<dbReference type="InterPro" id="IPR009057">
    <property type="entry name" value="Homeodomain-like_sf"/>
</dbReference>
<dbReference type="PANTHER" id="PTHR30055:SF226">
    <property type="entry name" value="HTH-TYPE TRANSCRIPTIONAL REGULATOR PKSA"/>
    <property type="match status" value="1"/>
</dbReference>
<organism evidence="4 5">
    <name type="scientific">Seohaeicola saemankumensis</name>
    <dbReference type="NCBI Taxonomy" id="481181"/>
    <lineage>
        <taxon>Bacteria</taxon>
        <taxon>Pseudomonadati</taxon>
        <taxon>Pseudomonadota</taxon>
        <taxon>Alphaproteobacteria</taxon>
        <taxon>Rhodobacterales</taxon>
        <taxon>Roseobacteraceae</taxon>
        <taxon>Seohaeicola</taxon>
    </lineage>
</organism>
<feature type="DNA-binding region" description="H-T-H motif" evidence="2">
    <location>
        <begin position="35"/>
        <end position="54"/>
    </location>
</feature>
<accession>A0ABW3TD32</accession>
<dbReference type="InterPro" id="IPR001647">
    <property type="entry name" value="HTH_TetR"/>
</dbReference>
<dbReference type="Gene3D" id="1.10.357.10">
    <property type="entry name" value="Tetracycline Repressor, domain 2"/>
    <property type="match status" value="1"/>
</dbReference>
<keyword evidence="1 2" id="KW-0238">DNA-binding</keyword>
<evidence type="ECO:0000313" key="4">
    <source>
        <dbReference type="EMBL" id="MFD1194766.1"/>
    </source>
</evidence>
<evidence type="ECO:0000256" key="1">
    <source>
        <dbReference type="ARBA" id="ARBA00023125"/>
    </source>
</evidence>
<name>A0ABW3TD32_9RHOB</name>
<dbReference type="SUPFAM" id="SSF46689">
    <property type="entry name" value="Homeodomain-like"/>
    <property type="match status" value="1"/>
</dbReference>